<comment type="caution">
    <text evidence="1">The sequence shown here is derived from an EMBL/GenBank/DDBJ whole genome shotgun (WGS) entry which is preliminary data.</text>
</comment>
<reference evidence="1 2" key="1">
    <citation type="journal article" date="2022" name="New Phytol.">
        <title>Ecological generalism drives hyperdiversity of secondary metabolite gene clusters in xylarialean endophytes.</title>
        <authorList>
            <person name="Franco M.E.E."/>
            <person name="Wisecaver J.H."/>
            <person name="Arnold A.E."/>
            <person name="Ju Y.M."/>
            <person name="Slot J.C."/>
            <person name="Ahrendt S."/>
            <person name="Moore L.P."/>
            <person name="Eastman K.E."/>
            <person name="Scott K."/>
            <person name="Konkel Z."/>
            <person name="Mondo S.J."/>
            <person name="Kuo A."/>
            <person name="Hayes R.D."/>
            <person name="Haridas S."/>
            <person name="Andreopoulos B."/>
            <person name="Riley R."/>
            <person name="LaButti K."/>
            <person name="Pangilinan J."/>
            <person name="Lipzen A."/>
            <person name="Amirebrahimi M."/>
            <person name="Yan J."/>
            <person name="Adam C."/>
            <person name="Keymanesh K."/>
            <person name="Ng V."/>
            <person name="Louie K."/>
            <person name="Northen T."/>
            <person name="Drula E."/>
            <person name="Henrissat B."/>
            <person name="Hsieh H.M."/>
            <person name="Youens-Clark K."/>
            <person name="Lutzoni F."/>
            <person name="Miadlikowska J."/>
            <person name="Eastwood D.C."/>
            <person name="Hamelin R.C."/>
            <person name="Grigoriev I.V."/>
            <person name="U'Ren J.M."/>
        </authorList>
    </citation>
    <scope>NUCLEOTIDE SEQUENCE [LARGE SCALE GENOMIC DNA]</scope>
    <source>
        <strain evidence="1 2">ER1909</strain>
    </source>
</reference>
<accession>A0ACC0CJ85</accession>
<dbReference type="Proteomes" id="UP001497680">
    <property type="component" value="Unassembled WGS sequence"/>
</dbReference>
<sequence length="152" mass="14696">MQFKTLAVAFFAAAVAADSVSDLVSQIPSCAKTCLDNASTAIGCSTTDTSCQCSKFDDLTKEGITCVSTSCTTDDLTKTTKLSAQICAAVAENAGGAAASSIVSSAGAAVTSAINSITGTGATPTATPATPAAGNRAVVGLGFAAAMAALAL</sequence>
<keyword evidence="2" id="KW-1185">Reference proteome</keyword>
<evidence type="ECO:0000313" key="1">
    <source>
        <dbReference type="EMBL" id="KAI6080507.1"/>
    </source>
</evidence>
<gene>
    <name evidence="1" type="ORF">F4821DRAFT_58425</name>
</gene>
<evidence type="ECO:0000313" key="2">
    <source>
        <dbReference type="Proteomes" id="UP001497680"/>
    </source>
</evidence>
<organism evidence="1 2">
    <name type="scientific">Hypoxylon rubiginosum</name>
    <dbReference type="NCBI Taxonomy" id="110542"/>
    <lineage>
        <taxon>Eukaryota</taxon>
        <taxon>Fungi</taxon>
        <taxon>Dikarya</taxon>
        <taxon>Ascomycota</taxon>
        <taxon>Pezizomycotina</taxon>
        <taxon>Sordariomycetes</taxon>
        <taxon>Xylariomycetidae</taxon>
        <taxon>Xylariales</taxon>
        <taxon>Hypoxylaceae</taxon>
        <taxon>Hypoxylon</taxon>
    </lineage>
</organism>
<name>A0ACC0CJ85_9PEZI</name>
<protein>
    <submittedName>
        <fullName evidence="1">Uncharacterized protein</fullName>
    </submittedName>
</protein>
<dbReference type="EMBL" id="MU394439">
    <property type="protein sequence ID" value="KAI6080507.1"/>
    <property type="molecule type" value="Genomic_DNA"/>
</dbReference>
<proteinExistence type="predicted"/>